<evidence type="ECO:0000313" key="2">
    <source>
        <dbReference type="EMBL" id="WFD37665.1"/>
    </source>
</evidence>
<evidence type="ECO:0000313" key="3">
    <source>
        <dbReference type="Proteomes" id="UP001217754"/>
    </source>
</evidence>
<dbReference type="PANTHER" id="PTHR38703">
    <property type="entry name" value="CHROMOSOME 8, WHOLE GENOME SHOTGUN SEQUENCE"/>
    <property type="match status" value="1"/>
</dbReference>
<proteinExistence type="predicted"/>
<keyword evidence="3" id="KW-1185">Reference proteome</keyword>
<protein>
    <recommendedName>
        <fullName evidence="4">Allergen</fullName>
    </recommendedName>
</protein>
<organism evidence="2 3">
    <name type="scientific">Malassezia japonica</name>
    <dbReference type="NCBI Taxonomy" id="223818"/>
    <lineage>
        <taxon>Eukaryota</taxon>
        <taxon>Fungi</taxon>
        <taxon>Dikarya</taxon>
        <taxon>Basidiomycota</taxon>
        <taxon>Ustilaginomycotina</taxon>
        <taxon>Malasseziomycetes</taxon>
        <taxon>Malasseziales</taxon>
        <taxon>Malasseziaceae</taxon>
        <taxon>Malassezia</taxon>
    </lineage>
</organism>
<reference evidence="2" key="1">
    <citation type="submission" date="2023-03" db="EMBL/GenBank/DDBJ databases">
        <title>Mating type loci evolution in Malassezia.</title>
        <authorList>
            <person name="Coelho M.A."/>
        </authorList>
    </citation>
    <scope>NUCLEOTIDE SEQUENCE</scope>
    <source>
        <strain evidence="2">CBS 9431</strain>
    </source>
</reference>
<feature type="compositionally biased region" description="Polar residues" evidence="1">
    <location>
        <begin position="116"/>
        <end position="153"/>
    </location>
</feature>
<accession>A0AAF0J915</accession>
<dbReference type="RefSeq" id="XP_060120562.1">
    <property type="nucleotide sequence ID" value="XM_060264579.1"/>
</dbReference>
<dbReference type="Proteomes" id="UP001217754">
    <property type="component" value="Chromosome 1"/>
</dbReference>
<dbReference type="PANTHER" id="PTHR38703:SF1">
    <property type="entry name" value="ALLERGEN"/>
    <property type="match status" value="1"/>
</dbReference>
<sequence>MSNVIKKVFNTDKAENEASKVASDAGNTTSEGKSGLGGFGQKGQDALSGFTGKGQDATTGAAGKGESVLGDAKDKVTGIVPGLGNHQQAAPEGAHTTSTGATSTGAAATHALNNQSASTGLTGSNAPQSATATTGVHPSESAYANRSSNLTQTSSVNSGVNVAAGNVDQDVQHLAPVTKHIAHRHEIEELHREREHHIHQHHIQHHVQPVLDAEHLAEQLHSRVVPATTIREVHANTDKDAALLRSVAGNPKDSFTQAATDRSIIDKGEAVREIVHHHIHNIVQPIIEKETHEYHRIRTTIPTTHITHEAPIVHESTAHQPIRKEDFVKGGGVLTSNTRSIDEAGLLNLGSHQRSVEGETYSGGAPWSS</sequence>
<feature type="region of interest" description="Disordered" evidence="1">
    <location>
        <begin position="15"/>
        <end position="104"/>
    </location>
</feature>
<name>A0AAF0J915_9BASI</name>
<dbReference type="AlphaFoldDB" id="A0AAF0J915"/>
<dbReference type="GeneID" id="85224261"/>
<feature type="compositionally biased region" description="Low complexity" evidence="1">
    <location>
        <begin position="93"/>
        <end position="104"/>
    </location>
</feature>
<evidence type="ECO:0008006" key="4">
    <source>
        <dbReference type="Google" id="ProtNLM"/>
    </source>
</evidence>
<evidence type="ECO:0000256" key="1">
    <source>
        <dbReference type="SAM" id="MobiDB-lite"/>
    </source>
</evidence>
<feature type="region of interest" description="Disordered" evidence="1">
    <location>
        <begin position="116"/>
        <end position="154"/>
    </location>
</feature>
<gene>
    <name evidence="2" type="ORF">MJAP1_000612</name>
</gene>
<dbReference type="EMBL" id="CP119958">
    <property type="protein sequence ID" value="WFD37665.1"/>
    <property type="molecule type" value="Genomic_DNA"/>
</dbReference>